<accession>A0A1H2BHS8</accession>
<keyword evidence="1" id="KW-0732">Signal</keyword>
<evidence type="ECO:0000313" key="2">
    <source>
        <dbReference type="EMBL" id="SDT57791.1"/>
    </source>
</evidence>
<dbReference type="RefSeq" id="WP_091377503.1">
    <property type="nucleotide sequence ID" value="NZ_LT629740.1"/>
</dbReference>
<feature type="chain" id="PRO_5009269935" evidence="1">
    <location>
        <begin position="28"/>
        <end position="388"/>
    </location>
</feature>
<sequence>MSHTCKKLFKAIFIAAVLLNGPELAHAQVVQMIFTSDAHYGITRAKFRGDTAVSGHTVNAAMVKQMNTLPSLTLPADGGVNAGNVTGGIDYVIEGGDIANRMEAPIQSAAASWDQFKTDYMGSLHVTGHNGKPAQLLMVPGNHDISNAIGFPTPLEPLTDPTSMVGIYNLMLKPQTPMTNEAYDFTKDKINYSHNIDGIHFMFITLWADSAERIWMQKDLDTVAANTPVIIFTHDQPTCESKHFTNPLPPYNMTAENKFQNLVAEHYKEGNIASKDDGATNIEQRGFVKFIKAHPNIKAYFHGNSNWNQFYAYKGPDNDISLNTFRVDSPMKGAYSAKDETLQSFQLISLNAKKQILTVRECLWNTNPTDPAQKIVFGKSATVSLKVN</sequence>
<proteinExistence type="predicted"/>
<dbReference type="InterPro" id="IPR029052">
    <property type="entry name" value="Metallo-depent_PP-like"/>
</dbReference>
<dbReference type="SUPFAM" id="SSF56300">
    <property type="entry name" value="Metallo-dependent phosphatases"/>
    <property type="match status" value="1"/>
</dbReference>
<dbReference type="AlphaFoldDB" id="A0A1H2BHS8"/>
<dbReference type="EMBL" id="LT629740">
    <property type="protein sequence ID" value="SDT57791.1"/>
    <property type="molecule type" value="Genomic_DNA"/>
</dbReference>
<dbReference type="Gene3D" id="3.60.21.10">
    <property type="match status" value="1"/>
</dbReference>
<organism evidence="2 3">
    <name type="scientific">Mucilaginibacter mallensis</name>
    <dbReference type="NCBI Taxonomy" id="652787"/>
    <lineage>
        <taxon>Bacteria</taxon>
        <taxon>Pseudomonadati</taxon>
        <taxon>Bacteroidota</taxon>
        <taxon>Sphingobacteriia</taxon>
        <taxon>Sphingobacteriales</taxon>
        <taxon>Sphingobacteriaceae</taxon>
        <taxon>Mucilaginibacter</taxon>
    </lineage>
</organism>
<evidence type="ECO:0000256" key="1">
    <source>
        <dbReference type="SAM" id="SignalP"/>
    </source>
</evidence>
<gene>
    <name evidence="2" type="ORF">SAMN05216490_4134</name>
</gene>
<dbReference type="STRING" id="652787.SAMN05216490_4134"/>
<dbReference type="Proteomes" id="UP000199679">
    <property type="component" value="Chromosome I"/>
</dbReference>
<dbReference type="OrthoDB" id="5464769at2"/>
<reference evidence="2 3" key="1">
    <citation type="submission" date="2016-10" db="EMBL/GenBank/DDBJ databases">
        <authorList>
            <person name="de Groot N.N."/>
        </authorList>
    </citation>
    <scope>NUCLEOTIDE SEQUENCE [LARGE SCALE GENOMIC DNA]</scope>
    <source>
        <strain evidence="2 3">MP1X4</strain>
    </source>
</reference>
<keyword evidence="3" id="KW-1185">Reference proteome</keyword>
<feature type="signal peptide" evidence="1">
    <location>
        <begin position="1"/>
        <end position="27"/>
    </location>
</feature>
<protein>
    <submittedName>
        <fullName evidence="2">Calcineurin-like phosphoesterase</fullName>
    </submittedName>
</protein>
<evidence type="ECO:0000313" key="3">
    <source>
        <dbReference type="Proteomes" id="UP000199679"/>
    </source>
</evidence>
<name>A0A1H2BHS8_MUCMA</name>